<evidence type="ECO:0000313" key="4">
    <source>
        <dbReference type="Proteomes" id="UP000291116"/>
    </source>
</evidence>
<dbReference type="GO" id="GO:0006886">
    <property type="term" value="P:intracellular protein transport"/>
    <property type="evidence" value="ECO:0007669"/>
    <property type="project" value="InterPro"/>
</dbReference>
<dbReference type="Pfam" id="PF20671">
    <property type="entry name" value="COG3_C"/>
    <property type="match status" value="1"/>
</dbReference>
<feature type="region of interest" description="Disordered" evidence="1">
    <location>
        <begin position="85"/>
        <end position="110"/>
    </location>
</feature>
<dbReference type="GO" id="GO:0017119">
    <property type="term" value="C:Golgi transport complex"/>
    <property type="evidence" value="ECO:0007669"/>
    <property type="project" value="TreeGrafter"/>
</dbReference>
<reference evidence="3 4" key="1">
    <citation type="submission" date="2019-01" db="EMBL/GenBank/DDBJ databases">
        <authorList>
            <person name="Ferrante I. M."/>
        </authorList>
    </citation>
    <scope>NUCLEOTIDE SEQUENCE [LARGE SCALE GENOMIC DNA]</scope>
    <source>
        <strain evidence="3 4">B856</strain>
    </source>
</reference>
<dbReference type="InterPro" id="IPR048685">
    <property type="entry name" value="COG3_C"/>
</dbReference>
<protein>
    <recommendedName>
        <fullName evidence="2">Conserved oligomeric Golgi complex subunit 3 C-terminal domain-containing protein</fullName>
    </recommendedName>
</protein>
<sequence>MSAAQFSSPTSRGSSIAMNTKPTTSSKSNVSYELFAPRATAQVSRLSRIAALTAGQTALGSAKSKNNQPSAVDSDEATILKAMSPPCASSDSISLSKENESSTVKTALKEATESSDHLTRLLKHTTSLRLALRASINIAEDISNRHADLIRHSGELSAAADRLQGEQEMLCRHAEEIGMPLKHYDAVDNIGILVGVLFKGRTVVRGLAKIKVDNDDFPSILDQIDDAVEFFARESGGREALDAELKRQRRSSAKEQFETSGSIEYYRRSLALQEAALFLIREAVVDRISNTTAQVASGLDIPKTPIAADKLEASLVYTRFHGISSRSNRLLTLVKKRLHCGEAYHELLQLCRTTYCNSRESLLKTTIRAHMDKLKDQHGLVGMTRLASVFLIRLCTVETALYLDFFGEEKVSEEGKDPDDSDEIKTKQPNQSKRAMALPSRTAKEDATYYDREFQAYLASLTSALHRTIRRGLVTLLDLDTLCQIVSVLREERSMASSSPTTLAAARSISSVIEDAQERLIFCATNTLTKEVIRFKASPSDLDYPNKLTKNTKQSQEGGEDDAIKKQLQVYESWFPPMRSVLRILSKIFRVVEPKVFEDIALQSVQSCTRSLRDGAKYIEKRSGTIHADLFKVKHLLILREQLSPFDIDLRSVERQLDFSDAGRAVSRFLANRNRRLFSMSAENALVTLLREGVSVNEESVDSKRDLEEGLRNACNDFIDHTCDSVAEDVMKLVAQLNSATPESLKGASFFEASKVRDILSKTQENFEPKAKDIRNKMNLYLENPTTQSILLKPVSKKISKGLEEIRKTAYGMANDTGGWDENVRAEILGMIDDLERVVKRIGRAAK</sequence>
<dbReference type="PANTHER" id="PTHR13302:SF8">
    <property type="entry name" value="CONSERVED OLIGOMERIC GOLGI COMPLEX SUBUNIT 3"/>
    <property type="match status" value="1"/>
</dbReference>
<name>A0A448ZLS5_9STRA</name>
<feature type="compositionally biased region" description="Polar residues" evidence="1">
    <location>
        <begin position="87"/>
        <end position="105"/>
    </location>
</feature>
<evidence type="ECO:0000256" key="1">
    <source>
        <dbReference type="SAM" id="MobiDB-lite"/>
    </source>
</evidence>
<gene>
    <name evidence="3" type="ORF">PSNMU_V1.4_AUG-EV-PASAV3_0099990</name>
</gene>
<dbReference type="GO" id="GO:0007030">
    <property type="term" value="P:Golgi organization"/>
    <property type="evidence" value="ECO:0007669"/>
    <property type="project" value="TreeGrafter"/>
</dbReference>
<feature type="region of interest" description="Disordered" evidence="1">
    <location>
        <begin position="1"/>
        <end position="30"/>
    </location>
</feature>
<evidence type="ECO:0000259" key="2">
    <source>
        <dbReference type="Pfam" id="PF20671"/>
    </source>
</evidence>
<feature type="region of interest" description="Disordered" evidence="1">
    <location>
        <begin position="412"/>
        <end position="440"/>
    </location>
</feature>
<proteinExistence type="predicted"/>
<dbReference type="EMBL" id="CAACVS010000506">
    <property type="protein sequence ID" value="VEU42996.1"/>
    <property type="molecule type" value="Genomic_DNA"/>
</dbReference>
<dbReference type="PANTHER" id="PTHR13302">
    <property type="entry name" value="CONSERVED OLIGOMERIC GOLGI COMPLEX COMPONENT 3"/>
    <property type="match status" value="1"/>
</dbReference>
<feature type="domain" description="Conserved oligomeric Golgi complex subunit 3 C-terminal" evidence="2">
    <location>
        <begin position="314"/>
        <end position="661"/>
    </location>
</feature>
<dbReference type="OrthoDB" id="296793at2759"/>
<dbReference type="GO" id="GO:0005801">
    <property type="term" value="C:cis-Golgi network"/>
    <property type="evidence" value="ECO:0007669"/>
    <property type="project" value="InterPro"/>
</dbReference>
<dbReference type="GO" id="GO:0006891">
    <property type="term" value="P:intra-Golgi vesicle-mediated transport"/>
    <property type="evidence" value="ECO:0007669"/>
    <property type="project" value="TreeGrafter"/>
</dbReference>
<dbReference type="InterPro" id="IPR007265">
    <property type="entry name" value="COG_su3"/>
</dbReference>
<evidence type="ECO:0000313" key="3">
    <source>
        <dbReference type="EMBL" id="VEU42996.1"/>
    </source>
</evidence>
<organism evidence="3 4">
    <name type="scientific">Pseudo-nitzschia multistriata</name>
    <dbReference type="NCBI Taxonomy" id="183589"/>
    <lineage>
        <taxon>Eukaryota</taxon>
        <taxon>Sar</taxon>
        <taxon>Stramenopiles</taxon>
        <taxon>Ochrophyta</taxon>
        <taxon>Bacillariophyta</taxon>
        <taxon>Bacillariophyceae</taxon>
        <taxon>Bacillariophycidae</taxon>
        <taxon>Bacillariales</taxon>
        <taxon>Bacillariaceae</taxon>
        <taxon>Pseudo-nitzschia</taxon>
    </lineage>
</organism>
<keyword evidence="4" id="KW-1185">Reference proteome</keyword>
<dbReference type="AlphaFoldDB" id="A0A448ZLS5"/>
<dbReference type="Proteomes" id="UP000291116">
    <property type="component" value="Unassembled WGS sequence"/>
</dbReference>
<dbReference type="GO" id="GO:0016020">
    <property type="term" value="C:membrane"/>
    <property type="evidence" value="ECO:0007669"/>
    <property type="project" value="InterPro"/>
</dbReference>
<accession>A0A448ZLS5</accession>